<sequence length="45" mass="5248">MHMQLMHHLTHLFWMPNLLPAYRLQFCPPPSNHTPRGNPDGEQGV</sequence>
<dbReference type="EMBL" id="GBXM01105520">
    <property type="protein sequence ID" value="JAH03057.1"/>
    <property type="molecule type" value="Transcribed_RNA"/>
</dbReference>
<reference evidence="2" key="2">
    <citation type="journal article" date="2015" name="Fish Shellfish Immunol.">
        <title>Early steps in the European eel (Anguilla anguilla)-Vibrio vulnificus interaction in the gills: Role of the RtxA13 toxin.</title>
        <authorList>
            <person name="Callol A."/>
            <person name="Pajuelo D."/>
            <person name="Ebbesson L."/>
            <person name="Teles M."/>
            <person name="MacKenzie S."/>
            <person name="Amaro C."/>
        </authorList>
    </citation>
    <scope>NUCLEOTIDE SEQUENCE</scope>
</reference>
<accession>A0A0E9PFJ7</accession>
<feature type="chain" id="PRO_5002430869" evidence="1">
    <location>
        <begin position="22"/>
        <end position="45"/>
    </location>
</feature>
<keyword evidence="1" id="KW-0732">Signal</keyword>
<protein>
    <submittedName>
        <fullName evidence="2">Uncharacterized protein</fullName>
    </submittedName>
</protein>
<evidence type="ECO:0000256" key="1">
    <source>
        <dbReference type="SAM" id="SignalP"/>
    </source>
</evidence>
<dbReference type="AlphaFoldDB" id="A0A0E9PFJ7"/>
<reference evidence="2" key="1">
    <citation type="submission" date="2014-11" db="EMBL/GenBank/DDBJ databases">
        <authorList>
            <person name="Amaro Gonzalez C."/>
        </authorList>
    </citation>
    <scope>NUCLEOTIDE SEQUENCE</scope>
</reference>
<feature type="signal peptide" evidence="1">
    <location>
        <begin position="1"/>
        <end position="21"/>
    </location>
</feature>
<proteinExistence type="predicted"/>
<name>A0A0E9PFJ7_ANGAN</name>
<evidence type="ECO:0000313" key="2">
    <source>
        <dbReference type="EMBL" id="JAH03057.1"/>
    </source>
</evidence>
<organism evidence="2">
    <name type="scientific">Anguilla anguilla</name>
    <name type="common">European freshwater eel</name>
    <name type="synonym">Muraena anguilla</name>
    <dbReference type="NCBI Taxonomy" id="7936"/>
    <lineage>
        <taxon>Eukaryota</taxon>
        <taxon>Metazoa</taxon>
        <taxon>Chordata</taxon>
        <taxon>Craniata</taxon>
        <taxon>Vertebrata</taxon>
        <taxon>Euteleostomi</taxon>
        <taxon>Actinopterygii</taxon>
        <taxon>Neopterygii</taxon>
        <taxon>Teleostei</taxon>
        <taxon>Anguilliformes</taxon>
        <taxon>Anguillidae</taxon>
        <taxon>Anguilla</taxon>
    </lineage>
</organism>